<keyword evidence="3" id="KW-0560">Oxidoreductase</keyword>
<dbReference type="PANTHER" id="PTHR38011">
    <property type="entry name" value="DIHYDROFOLATE REDUCTASE FAMILY PROTEIN (AFU_ORTHOLOGUE AFUA_8G06820)"/>
    <property type="match status" value="1"/>
</dbReference>
<evidence type="ECO:0000256" key="3">
    <source>
        <dbReference type="ARBA" id="ARBA00023002"/>
    </source>
</evidence>
<dbReference type="RefSeq" id="WP_147153072.1">
    <property type="nucleotide sequence ID" value="NZ_BKAJ01000094.1"/>
</dbReference>
<dbReference type="Proteomes" id="UP000321058">
    <property type="component" value="Unassembled WGS sequence"/>
</dbReference>
<dbReference type="PANTHER" id="PTHR38011:SF7">
    <property type="entry name" value="2,5-DIAMINO-6-RIBOSYLAMINO-4(3H)-PYRIMIDINONE 5'-PHOSPHATE REDUCTASE"/>
    <property type="match status" value="1"/>
</dbReference>
<evidence type="ECO:0000256" key="2">
    <source>
        <dbReference type="ARBA" id="ARBA00022857"/>
    </source>
</evidence>
<protein>
    <recommendedName>
        <fullName evidence="4">Bacterial bifunctional deaminase-reductase C-terminal domain-containing protein</fullName>
    </recommendedName>
</protein>
<dbReference type="GO" id="GO:0008703">
    <property type="term" value="F:5-amino-6-(5-phosphoribosylamino)uracil reductase activity"/>
    <property type="evidence" value="ECO:0007669"/>
    <property type="project" value="InterPro"/>
</dbReference>
<dbReference type="Gene3D" id="3.40.430.10">
    <property type="entry name" value="Dihydrofolate Reductase, subunit A"/>
    <property type="match status" value="1"/>
</dbReference>
<dbReference type="InterPro" id="IPR002734">
    <property type="entry name" value="RibDG_C"/>
</dbReference>
<feature type="domain" description="Bacterial bifunctional deaminase-reductase C-terminal" evidence="4">
    <location>
        <begin position="46"/>
        <end position="214"/>
    </location>
</feature>
<dbReference type="GO" id="GO:0009231">
    <property type="term" value="P:riboflavin biosynthetic process"/>
    <property type="evidence" value="ECO:0007669"/>
    <property type="project" value="InterPro"/>
</dbReference>
<dbReference type="SUPFAM" id="SSF53597">
    <property type="entry name" value="Dihydrofolate reductase-like"/>
    <property type="match status" value="1"/>
</dbReference>
<sequence>MEALTVEATSSWSEVPRRIRAGEVLPEPWENLFGPLRATSPCGSMVVGQIGQSLDGRIATLSGHSHDISGSAGLDHLHRLRSVVDAVVVGAGTVRADDPQLTVRRVSGPNPARVAIDPRATLDTGARIFAPDGARRLMITLEQAPQPASSDVERIALPRTGTLIDPAAILDALSARGLRRVLIEGGPRTISYFLAAGCLDRLHVMVAPLILGSGLPSLALPPVARVTDGLRVPTHTHLVRDEVLFDCDLSAQRTPGGVAKKS</sequence>
<gene>
    <name evidence="5" type="ORF">RSO01_52950</name>
</gene>
<accession>A0A512NGQ1</accession>
<evidence type="ECO:0000259" key="4">
    <source>
        <dbReference type="Pfam" id="PF01872"/>
    </source>
</evidence>
<dbReference type="EMBL" id="BKAJ01000094">
    <property type="protein sequence ID" value="GEP58129.1"/>
    <property type="molecule type" value="Genomic_DNA"/>
</dbReference>
<evidence type="ECO:0000313" key="5">
    <source>
        <dbReference type="EMBL" id="GEP58129.1"/>
    </source>
</evidence>
<organism evidence="5 6">
    <name type="scientific">Reyranella soli</name>
    <dbReference type="NCBI Taxonomy" id="1230389"/>
    <lineage>
        <taxon>Bacteria</taxon>
        <taxon>Pseudomonadati</taxon>
        <taxon>Pseudomonadota</taxon>
        <taxon>Alphaproteobacteria</taxon>
        <taxon>Hyphomicrobiales</taxon>
        <taxon>Reyranellaceae</taxon>
        <taxon>Reyranella</taxon>
    </lineage>
</organism>
<reference evidence="5 6" key="1">
    <citation type="submission" date="2019-07" db="EMBL/GenBank/DDBJ databases">
        <title>Whole genome shotgun sequence of Reyranella soli NBRC 108950.</title>
        <authorList>
            <person name="Hosoyama A."/>
            <person name="Uohara A."/>
            <person name="Ohji S."/>
            <person name="Ichikawa N."/>
        </authorList>
    </citation>
    <scope>NUCLEOTIDE SEQUENCE [LARGE SCALE GENOMIC DNA]</scope>
    <source>
        <strain evidence="5 6">NBRC 108950</strain>
    </source>
</reference>
<keyword evidence="2" id="KW-0521">NADP</keyword>
<dbReference type="AlphaFoldDB" id="A0A512NGQ1"/>
<dbReference type="Pfam" id="PF01872">
    <property type="entry name" value="RibD_C"/>
    <property type="match status" value="1"/>
</dbReference>
<proteinExistence type="predicted"/>
<comment type="caution">
    <text evidence="5">The sequence shown here is derived from an EMBL/GenBank/DDBJ whole genome shotgun (WGS) entry which is preliminary data.</text>
</comment>
<dbReference type="InterPro" id="IPR050765">
    <property type="entry name" value="Riboflavin_Biosynth_HTPR"/>
</dbReference>
<name>A0A512NGQ1_9HYPH</name>
<comment type="pathway">
    <text evidence="1">Cofactor biosynthesis; riboflavin biosynthesis.</text>
</comment>
<evidence type="ECO:0000256" key="1">
    <source>
        <dbReference type="ARBA" id="ARBA00005104"/>
    </source>
</evidence>
<dbReference type="OrthoDB" id="9800865at2"/>
<evidence type="ECO:0000313" key="6">
    <source>
        <dbReference type="Proteomes" id="UP000321058"/>
    </source>
</evidence>
<keyword evidence="6" id="KW-1185">Reference proteome</keyword>
<dbReference type="InterPro" id="IPR024072">
    <property type="entry name" value="DHFR-like_dom_sf"/>
</dbReference>